<comment type="caution">
    <text evidence="1">The sequence shown here is derived from an EMBL/GenBank/DDBJ whole genome shotgun (WGS) entry which is preliminary data.</text>
</comment>
<dbReference type="RefSeq" id="WP_147418755.1">
    <property type="nucleotide sequence ID" value="NZ_QVRA01000006.1"/>
</dbReference>
<proteinExistence type="predicted"/>
<sequence length="255" mass="28773">MASQNLSFDNMKRRAKQLAREQGCKLHIALDLVAAKRGFANFKDAVHKAANQSDPIVPSFSVLLRQWWRNSKTGESGTEVLTVSLAQPATQLLKPHYLRGYFGGCDVADEGTINLHIGSYLEDNPEYAQRRLRRAARALQFMEITGLRPSRSNRCYPRSDYDNRPPIADHDQRWYHPANKKFVLSTEPYPGRADRRKSEMAEWCAKHEFEYAQIDSPSIYGHGTELYLACKAGSSINLLHMAAELAASPLAYADS</sequence>
<name>A0A418YTN2_9SPHN</name>
<accession>A0A418YTN2</accession>
<keyword evidence="2" id="KW-1185">Reference proteome</keyword>
<protein>
    <submittedName>
        <fullName evidence="1">Uncharacterized protein</fullName>
    </submittedName>
</protein>
<dbReference type="EMBL" id="QVRA01000006">
    <property type="protein sequence ID" value="RJG55403.1"/>
    <property type="molecule type" value="Genomic_DNA"/>
</dbReference>
<evidence type="ECO:0000313" key="2">
    <source>
        <dbReference type="Proteomes" id="UP000283469"/>
    </source>
</evidence>
<dbReference type="AlphaFoldDB" id="A0A418YTN2"/>
<organism evidence="1 2">
    <name type="scientific">Sphingobium terrigena</name>
    <dbReference type="NCBI Taxonomy" id="2304063"/>
    <lineage>
        <taxon>Bacteria</taxon>
        <taxon>Pseudomonadati</taxon>
        <taxon>Pseudomonadota</taxon>
        <taxon>Alphaproteobacteria</taxon>
        <taxon>Sphingomonadales</taxon>
        <taxon>Sphingomonadaceae</taxon>
        <taxon>Sphingobium</taxon>
    </lineage>
</organism>
<dbReference type="OrthoDB" id="6059332at2"/>
<evidence type="ECO:0000313" key="1">
    <source>
        <dbReference type="EMBL" id="RJG55403.1"/>
    </source>
</evidence>
<dbReference type="Proteomes" id="UP000283469">
    <property type="component" value="Unassembled WGS sequence"/>
</dbReference>
<reference evidence="1 2" key="1">
    <citation type="submission" date="2018-08" db="EMBL/GenBank/DDBJ databases">
        <title>Sphingobium sp. EO9.</title>
        <authorList>
            <person name="Park Y."/>
            <person name="Kim K.H."/>
            <person name="Jeon C.O."/>
        </authorList>
    </citation>
    <scope>NUCLEOTIDE SEQUENCE [LARGE SCALE GENOMIC DNA]</scope>
    <source>
        <strain evidence="1 2">EO9</strain>
    </source>
</reference>
<gene>
    <name evidence="1" type="ORF">D0Z70_08310</name>
</gene>